<evidence type="ECO:0000256" key="6">
    <source>
        <dbReference type="PIRSR" id="PIRSR600223-1"/>
    </source>
</evidence>
<feature type="domain" description="Peptidase S26" evidence="8">
    <location>
        <begin position="236"/>
        <end position="404"/>
    </location>
</feature>
<dbReference type="PANTHER" id="PTHR43390">
    <property type="entry name" value="SIGNAL PEPTIDASE I"/>
    <property type="match status" value="1"/>
</dbReference>
<dbReference type="InterPro" id="IPR036286">
    <property type="entry name" value="LexA/Signal_pep-like_sf"/>
</dbReference>
<gene>
    <name evidence="9" type="ORF">BSZ32_00970</name>
</gene>
<dbReference type="GO" id="GO:0009003">
    <property type="term" value="F:signal peptidase activity"/>
    <property type="evidence" value="ECO:0007669"/>
    <property type="project" value="UniProtKB-EC"/>
</dbReference>
<dbReference type="InterPro" id="IPR019533">
    <property type="entry name" value="Peptidase_S26"/>
</dbReference>
<feature type="active site" evidence="6">
    <location>
        <position position="110"/>
    </location>
</feature>
<evidence type="ECO:0000313" key="9">
    <source>
        <dbReference type="EMBL" id="PQJ27207.1"/>
    </source>
</evidence>
<comment type="caution">
    <text evidence="9">The sequence shown here is derived from an EMBL/GenBank/DDBJ whole genome shotgun (WGS) entry which is preliminary data.</text>
</comment>
<dbReference type="InterPro" id="IPR000223">
    <property type="entry name" value="Pept_S26A_signal_pept_1"/>
</dbReference>
<dbReference type="NCBIfam" id="TIGR02227">
    <property type="entry name" value="sigpep_I_bact"/>
    <property type="match status" value="1"/>
</dbReference>
<evidence type="ECO:0000256" key="3">
    <source>
        <dbReference type="ARBA" id="ARBA00013208"/>
    </source>
</evidence>
<protein>
    <recommendedName>
        <fullName evidence="4 7">Signal peptidase I</fullName>
        <ecNumber evidence="3 7">3.4.21.89</ecNumber>
    </recommendedName>
</protein>
<dbReference type="GO" id="GO:0006465">
    <property type="term" value="P:signal peptide processing"/>
    <property type="evidence" value="ECO:0007669"/>
    <property type="project" value="InterPro"/>
</dbReference>
<name>A0A2S7TY85_9BACT</name>
<evidence type="ECO:0000259" key="8">
    <source>
        <dbReference type="Pfam" id="PF10502"/>
    </source>
</evidence>
<dbReference type="PRINTS" id="PR00727">
    <property type="entry name" value="LEADERPTASE"/>
</dbReference>
<keyword evidence="5 7" id="KW-0378">Hydrolase</keyword>
<organism evidence="9 10">
    <name type="scientific">Rubritalea profundi</name>
    <dbReference type="NCBI Taxonomy" id="1658618"/>
    <lineage>
        <taxon>Bacteria</taxon>
        <taxon>Pseudomonadati</taxon>
        <taxon>Verrucomicrobiota</taxon>
        <taxon>Verrucomicrobiia</taxon>
        <taxon>Verrucomicrobiales</taxon>
        <taxon>Rubritaleaceae</taxon>
        <taxon>Rubritalea</taxon>
    </lineage>
</organism>
<comment type="similarity">
    <text evidence="2 7">Belongs to the peptidase S26 family.</text>
</comment>
<dbReference type="PANTHER" id="PTHR43390:SF1">
    <property type="entry name" value="CHLOROPLAST PROCESSING PEPTIDASE"/>
    <property type="match status" value="1"/>
</dbReference>
<sequence>MFTPKWKKEAKHLYKGAKKFINYKRDLLVQDRIDEIESRRVDLQKACKSSNKEEASEAGKQLQACCEQALSRYKAPDAVAENVEVLFVAIVVALGLRAYYLQPFRIPTGSMRPTLNGIIGHVESKDKWPALPVRLMQEASHGRSYLSIVNDTEGDRIVSIEQKQQFHFFTRTVITFASGRSQNVSGSTTAFLEVLNKEGLQKIVGGQLSPNPAQMLQQLQPIKLPAGFVVAEGYIETGDLVLVDKFSYHFRAPDAGEVFVFDTREIKQIQAGENPGSHYIKRLIATPGQKIELKEGTARTLSYQKPNGQIGVMQVNDQALVYIDGEKLQAPGVLRVEAAANGYGGYQATARLAPGRYVKLADKPSTGKSEYWAQGDNSYNSSDSRMWGTVKEFNLVGPAMIALWPFGSGHWGFID</sequence>
<dbReference type="GO" id="GO:0016020">
    <property type="term" value="C:membrane"/>
    <property type="evidence" value="ECO:0007669"/>
    <property type="project" value="UniProtKB-SubCell"/>
</dbReference>
<dbReference type="Proteomes" id="UP000239907">
    <property type="component" value="Unassembled WGS sequence"/>
</dbReference>
<feature type="active site" evidence="6">
    <location>
        <position position="281"/>
    </location>
</feature>
<evidence type="ECO:0000256" key="1">
    <source>
        <dbReference type="ARBA" id="ARBA00000677"/>
    </source>
</evidence>
<keyword evidence="7" id="KW-0645">Protease</keyword>
<dbReference type="GO" id="GO:0004252">
    <property type="term" value="F:serine-type endopeptidase activity"/>
    <property type="evidence" value="ECO:0007669"/>
    <property type="project" value="InterPro"/>
</dbReference>
<dbReference type="OrthoDB" id="9802919at2"/>
<evidence type="ECO:0000256" key="2">
    <source>
        <dbReference type="ARBA" id="ARBA00009370"/>
    </source>
</evidence>
<accession>A0A2S7TY85</accession>
<dbReference type="EC" id="3.4.21.89" evidence="3 7"/>
<evidence type="ECO:0000256" key="5">
    <source>
        <dbReference type="ARBA" id="ARBA00022801"/>
    </source>
</evidence>
<dbReference type="EMBL" id="MQWA01000001">
    <property type="protein sequence ID" value="PQJ27207.1"/>
    <property type="molecule type" value="Genomic_DNA"/>
</dbReference>
<dbReference type="Pfam" id="PF10502">
    <property type="entry name" value="Peptidase_S26"/>
    <property type="match status" value="1"/>
</dbReference>
<proteinExistence type="inferred from homology"/>
<dbReference type="CDD" id="cd06530">
    <property type="entry name" value="S26_SPase_I"/>
    <property type="match status" value="1"/>
</dbReference>
<evidence type="ECO:0000313" key="10">
    <source>
        <dbReference type="Proteomes" id="UP000239907"/>
    </source>
</evidence>
<comment type="subcellular location">
    <subcellularLocation>
        <location evidence="7">Membrane</location>
        <topology evidence="7">Single-pass type II membrane protein</topology>
    </subcellularLocation>
</comment>
<dbReference type="RefSeq" id="WP_105041691.1">
    <property type="nucleotide sequence ID" value="NZ_MQWA01000001.1"/>
</dbReference>
<keyword evidence="10" id="KW-1185">Reference proteome</keyword>
<reference evidence="9 10" key="1">
    <citation type="submission" date="2016-12" db="EMBL/GenBank/DDBJ databases">
        <title>Study of bacterial adaptation to deep sea.</title>
        <authorList>
            <person name="Song J."/>
            <person name="Yoshizawa S."/>
            <person name="Kogure K."/>
        </authorList>
    </citation>
    <scope>NUCLEOTIDE SEQUENCE [LARGE SCALE GENOMIC DNA]</scope>
    <source>
        <strain evidence="9 10">SAORIC-165</strain>
    </source>
</reference>
<dbReference type="PROSITE" id="PS00760">
    <property type="entry name" value="SPASE_I_2"/>
    <property type="match status" value="1"/>
</dbReference>
<dbReference type="SUPFAM" id="SSF51306">
    <property type="entry name" value="LexA/Signal peptidase"/>
    <property type="match status" value="1"/>
</dbReference>
<evidence type="ECO:0000256" key="7">
    <source>
        <dbReference type="RuleBase" id="RU362042"/>
    </source>
</evidence>
<dbReference type="InterPro" id="IPR019757">
    <property type="entry name" value="Pept_S26A_signal_pept_1_Lys-AS"/>
</dbReference>
<dbReference type="Gene3D" id="2.10.109.10">
    <property type="entry name" value="Umud Fragment, subunit A"/>
    <property type="match status" value="1"/>
</dbReference>
<dbReference type="AlphaFoldDB" id="A0A2S7TY85"/>
<evidence type="ECO:0000256" key="4">
    <source>
        <dbReference type="ARBA" id="ARBA00019232"/>
    </source>
</evidence>
<comment type="catalytic activity">
    <reaction evidence="1 7">
        <text>Cleavage of hydrophobic, N-terminal signal or leader sequences from secreted and periplasmic proteins.</text>
        <dbReference type="EC" id="3.4.21.89"/>
    </reaction>
</comment>